<dbReference type="FunFam" id="3.30.1020.10:FF:000001">
    <property type="entry name" value="1-Cys peroxiredoxin"/>
    <property type="match status" value="1"/>
</dbReference>
<dbReference type="FunFam" id="3.40.30.10:FF:000011">
    <property type="entry name" value="Peroxiredoxin PRX1"/>
    <property type="match status" value="1"/>
</dbReference>
<evidence type="ECO:0000313" key="10">
    <source>
        <dbReference type="Proteomes" id="UP000078512"/>
    </source>
</evidence>
<proteinExistence type="inferred from homology"/>
<name>A0A197JUH3_9FUNG</name>
<dbReference type="CDD" id="cd03016">
    <property type="entry name" value="PRX_1cys"/>
    <property type="match status" value="1"/>
</dbReference>
<keyword evidence="10" id="KW-1185">Reference proteome</keyword>
<keyword evidence="4 6" id="KW-0676">Redox-active center</keyword>
<evidence type="ECO:0000256" key="5">
    <source>
        <dbReference type="ARBA" id="ARBA00025719"/>
    </source>
</evidence>
<accession>A0A197JUH3</accession>
<organism evidence="9 10">
    <name type="scientific">Linnemannia elongata AG-77</name>
    <dbReference type="NCBI Taxonomy" id="1314771"/>
    <lineage>
        <taxon>Eukaryota</taxon>
        <taxon>Fungi</taxon>
        <taxon>Fungi incertae sedis</taxon>
        <taxon>Mucoromycota</taxon>
        <taxon>Mortierellomycotina</taxon>
        <taxon>Mortierellomycetes</taxon>
        <taxon>Mortierellales</taxon>
        <taxon>Mortierellaceae</taxon>
        <taxon>Linnemannia</taxon>
    </lineage>
</organism>
<evidence type="ECO:0000256" key="6">
    <source>
        <dbReference type="PIRNR" id="PIRNR000239"/>
    </source>
</evidence>
<feature type="domain" description="Thioredoxin" evidence="8">
    <location>
        <begin position="8"/>
        <end position="171"/>
    </location>
</feature>
<dbReference type="InterPro" id="IPR019479">
    <property type="entry name" value="Peroxiredoxin_C"/>
</dbReference>
<dbReference type="InterPro" id="IPR036249">
    <property type="entry name" value="Thioredoxin-like_sf"/>
</dbReference>
<dbReference type="InterPro" id="IPR013766">
    <property type="entry name" value="Thioredoxin_domain"/>
</dbReference>
<dbReference type="GO" id="GO:0045454">
    <property type="term" value="P:cell redox homeostasis"/>
    <property type="evidence" value="ECO:0007669"/>
    <property type="project" value="EnsemblFungi"/>
</dbReference>
<evidence type="ECO:0000256" key="4">
    <source>
        <dbReference type="ARBA" id="ARBA00023284"/>
    </source>
</evidence>
<dbReference type="Pfam" id="PF10417">
    <property type="entry name" value="1-cysPrx_C"/>
    <property type="match status" value="1"/>
</dbReference>
<dbReference type="AlphaFoldDB" id="A0A197JUH3"/>
<keyword evidence="3 6" id="KW-0560">Oxidoreductase</keyword>
<dbReference type="PIRSF" id="PIRSF000239">
    <property type="entry name" value="AHPC"/>
    <property type="match status" value="1"/>
</dbReference>
<comment type="function">
    <text evidence="6">Thiol-specific peroxidase that catalyzes the reduction of hydrogen peroxide and organic hydroperoxides to water and alcohols, respectively.</text>
</comment>
<keyword evidence="1 6" id="KW-0575">Peroxidase</keyword>
<evidence type="ECO:0000256" key="3">
    <source>
        <dbReference type="ARBA" id="ARBA00023002"/>
    </source>
</evidence>
<dbReference type="Gene3D" id="3.40.30.10">
    <property type="entry name" value="Glutaredoxin"/>
    <property type="match status" value="1"/>
</dbReference>
<dbReference type="PROSITE" id="PS51352">
    <property type="entry name" value="THIOREDOXIN_2"/>
    <property type="match status" value="1"/>
</dbReference>
<feature type="active site" description="Cysteine sulfenic acid (-SOH) intermediate; for peroxidase activity" evidence="7">
    <location>
        <position position="50"/>
    </location>
</feature>
<evidence type="ECO:0000259" key="8">
    <source>
        <dbReference type="PROSITE" id="PS51352"/>
    </source>
</evidence>
<dbReference type="InterPro" id="IPR000866">
    <property type="entry name" value="AhpC/TSA"/>
</dbReference>
<protein>
    <submittedName>
        <fullName evidence="9">Thioredoxin-like protein</fullName>
    </submittedName>
</protein>
<dbReference type="OrthoDB" id="2996783at2759"/>
<dbReference type="GO" id="GO:0005739">
    <property type="term" value="C:mitochondrion"/>
    <property type="evidence" value="ECO:0007669"/>
    <property type="project" value="EnsemblFungi"/>
</dbReference>
<comment type="similarity">
    <text evidence="5">Belongs to the peroxiredoxin family. Prx6 subfamily.</text>
</comment>
<dbReference type="EMBL" id="KV442047">
    <property type="protein sequence ID" value="OAQ28623.1"/>
    <property type="molecule type" value="Genomic_DNA"/>
</dbReference>
<dbReference type="STRING" id="1314771.A0A197JUH3"/>
<dbReference type="Proteomes" id="UP000078512">
    <property type="component" value="Unassembled WGS sequence"/>
</dbReference>
<dbReference type="Pfam" id="PF00578">
    <property type="entry name" value="AhpC-TSA"/>
    <property type="match status" value="1"/>
</dbReference>
<dbReference type="GO" id="GO:0008379">
    <property type="term" value="F:thioredoxin peroxidase activity"/>
    <property type="evidence" value="ECO:0007669"/>
    <property type="project" value="EnsemblFungi"/>
</dbReference>
<sequence>MSSDRNPLRLGSIAPDFEAETTKGHIKFHDFIGNSWVILFSHPADFTPVCTTELGVVARLQPKFDERNVKVIGLSANGLESHQEWIKDINEVNDVDLKFPIIADADRKISTLYDMLDYQDLTNLDAKGIPFTVRSVFIIDPKKTIRLTLSYPASTGRNFDEILRVVDSLQLGDKNRITTPANWKHGEKVIVHPSVTNEEAATLFPGFKTVKPYLRFATLPGTQPATI</sequence>
<reference evidence="9 10" key="1">
    <citation type="submission" date="2016-05" db="EMBL/GenBank/DDBJ databases">
        <title>Genome sequencing reveals origins of a unique bacterial endosymbiosis in the earliest lineages of terrestrial Fungi.</title>
        <authorList>
            <consortium name="DOE Joint Genome Institute"/>
            <person name="Uehling J."/>
            <person name="Gryganskyi A."/>
            <person name="Hameed K."/>
            <person name="Tschaplinski T."/>
            <person name="Misztal P."/>
            <person name="Wu S."/>
            <person name="Desiro A."/>
            <person name="Vande Pol N."/>
            <person name="Du Z.-Y."/>
            <person name="Zienkiewicz A."/>
            <person name="Zienkiewicz K."/>
            <person name="Morin E."/>
            <person name="Tisserant E."/>
            <person name="Splivallo R."/>
            <person name="Hainaut M."/>
            <person name="Henrissat B."/>
            <person name="Ohm R."/>
            <person name="Kuo A."/>
            <person name="Yan J."/>
            <person name="Lipzen A."/>
            <person name="Nolan M."/>
            <person name="Labutti K."/>
            <person name="Barry K."/>
            <person name="Goldstein A."/>
            <person name="Labbe J."/>
            <person name="Schadt C."/>
            <person name="Tuskan G."/>
            <person name="Grigoriev I."/>
            <person name="Martin F."/>
            <person name="Vilgalys R."/>
            <person name="Bonito G."/>
        </authorList>
    </citation>
    <scope>NUCLEOTIDE SEQUENCE [LARGE SCALE GENOMIC DNA]</scope>
    <source>
        <strain evidence="9 10">AG-77</strain>
    </source>
</reference>
<evidence type="ECO:0000256" key="1">
    <source>
        <dbReference type="ARBA" id="ARBA00022559"/>
    </source>
</evidence>
<gene>
    <name evidence="9" type="ORF">K457DRAFT_560893</name>
</gene>
<dbReference type="PANTHER" id="PTHR43503:SF4">
    <property type="entry name" value="PEROXIREDOXIN-6"/>
    <property type="match status" value="1"/>
</dbReference>
<evidence type="ECO:0000313" key="9">
    <source>
        <dbReference type="EMBL" id="OAQ28623.1"/>
    </source>
</evidence>
<dbReference type="PANTHER" id="PTHR43503">
    <property type="entry name" value="MCG48959-RELATED"/>
    <property type="match status" value="1"/>
</dbReference>
<keyword evidence="2 6" id="KW-0049">Antioxidant</keyword>
<evidence type="ECO:0000256" key="2">
    <source>
        <dbReference type="ARBA" id="ARBA00022862"/>
    </source>
</evidence>
<dbReference type="SUPFAM" id="SSF52833">
    <property type="entry name" value="Thioredoxin-like"/>
    <property type="match status" value="1"/>
</dbReference>
<evidence type="ECO:0000256" key="7">
    <source>
        <dbReference type="PIRSR" id="PIRSR000239-1"/>
    </source>
</evidence>
<dbReference type="InterPro" id="IPR024706">
    <property type="entry name" value="Peroxiredoxin_AhpC-typ"/>
</dbReference>
<dbReference type="Gene3D" id="3.30.1020.10">
    <property type="entry name" value="Antioxidant, Horf6, Chain A, domain2"/>
    <property type="match status" value="1"/>
</dbReference>
<dbReference type="InterPro" id="IPR045020">
    <property type="entry name" value="PRX_1cys"/>
</dbReference>
<dbReference type="GO" id="GO:0005829">
    <property type="term" value="C:cytosol"/>
    <property type="evidence" value="ECO:0007669"/>
    <property type="project" value="TreeGrafter"/>
</dbReference>